<keyword evidence="2" id="KW-1185">Reference proteome</keyword>
<protein>
    <submittedName>
        <fullName evidence="1">Uncharacterized protein</fullName>
    </submittedName>
</protein>
<dbReference type="Proteomes" id="UP001141253">
    <property type="component" value="Chromosome 16"/>
</dbReference>
<dbReference type="EMBL" id="JAPFFI010000027">
    <property type="protein sequence ID" value="KAJ6302424.1"/>
    <property type="molecule type" value="Genomic_DNA"/>
</dbReference>
<evidence type="ECO:0000313" key="2">
    <source>
        <dbReference type="Proteomes" id="UP001141253"/>
    </source>
</evidence>
<reference evidence="1" key="2">
    <citation type="journal article" date="2023" name="Int. J. Mol. Sci.">
        <title>De Novo Assembly and Annotation of 11 Diverse Shrub Willow (Salix) Genomes Reveals Novel Gene Organization in Sex-Linked Regions.</title>
        <authorList>
            <person name="Hyden B."/>
            <person name="Feng K."/>
            <person name="Yates T.B."/>
            <person name="Jawdy S."/>
            <person name="Cereghino C."/>
            <person name="Smart L.B."/>
            <person name="Muchero W."/>
        </authorList>
    </citation>
    <scope>NUCLEOTIDE SEQUENCE</scope>
    <source>
        <tissue evidence="1">Shoot tip</tissue>
    </source>
</reference>
<name>A0ABQ8ZL34_9ROSI</name>
<sequence>MKRQREHSDHYSSLLSLYPREEVEPVLDYAKKLKAWFQYDHPEEKIHSLGRILEKIMDTAAAHDGLVGGRAVEHECFSARLKAILEGNHDLIGELNSFSLPVFQISLDVEEKKETEAAMASNTVGNEEPVDFLKKLDGKSGKDGCGELLKNFRLGDVCDFGHRVTEGHPDLQIDFLDSMPIAEATPLADYLSGLKSSERRNCRVDEMQKESPESFQDCGKNKESEFVKADGSQVKGAKANERTVPFIFRVPISSFVLDDTKRI</sequence>
<proteinExistence type="predicted"/>
<organism evidence="1 2">
    <name type="scientific">Salix suchowensis</name>
    <dbReference type="NCBI Taxonomy" id="1278906"/>
    <lineage>
        <taxon>Eukaryota</taxon>
        <taxon>Viridiplantae</taxon>
        <taxon>Streptophyta</taxon>
        <taxon>Embryophyta</taxon>
        <taxon>Tracheophyta</taxon>
        <taxon>Spermatophyta</taxon>
        <taxon>Magnoliopsida</taxon>
        <taxon>eudicotyledons</taxon>
        <taxon>Gunneridae</taxon>
        <taxon>Pentapetalae</taxon>
        <taxon>rosids</taxon>
        <taxon>fabids</taxon>
        <taxon>Malpighiales</taxon>
        <taxon>Salicaceae</taxon>
        <taxon>Saliceae</taxon>
        <taxon>Salix</taxon>
    </lineage>
</organism>
<evidence type="ECO:0000313" key="1">
    <source>
        <dbReference type="EMBL" id="KAJ6302424.1"/>
    </source>
</evidence>
<comment type="caution">
    <text evidence="1">The sequence shown here is derived from an EMBL/GenBank/DDBJ whole genome shotgun (WGS) entry which is preliminary data.</text>
</comment>
<gene>
    <name evidence="1" type="ORF">OIU77_016500</name>
</gene>
<reference evidence="1" key="1">
    <citation type="submission" date="2022-10" db="EMBL/GenBank/DDBJ databases">
        <authorList>
            <person name="Hyden B.L."/>
            <person name="Feng K."/>
            <person name="Yates T."/>
            <person name="Jawdy S."/>
            <person name="Smart L.B."/>
            <person name="Muchero W."/>
        </authorList>
    </citation>
    <scope>NUCLEOTIDE SEQUENCE</scope>
    <source>
        <tissue evidence="1">Shoot tip</tissue>
    </source>
</reference>
<accession>A0ABQ8ZL34</accession>